<organism evidence="6 7">
    <name type="scientific">candidate division TA06 bacterium 34_109</name>
    <dbReference type="NCBI Taxonomy" id="1635277"/>
    <lineage>
        <taxon>Bacteria</taxon>
        <taxon>Bacteria division TA06</taxon>
    </lineage>
</organism>
<dbReference type="GO" id="GO:0009360">
    <property type="term" value="C:DNA polymerase III complex"/>
    <property type="evidence" value="ECO:0007669"/>
    <property type="project" value="InterPro"/>
</dbReference>
<dbReference type="GO" id="GO:0003677">
    <property type="term" value="F:DNA binding"/>
    <property type="evidence" value="ECO:0007669"/>
    <property type="project" value="InterPro"/>
</dbReference>
<dbReference type="PANTHER" id="PTHR34388:SF1">
    <property type="entry name" value="DNA POLYMERASE III SUBUNIT DELTA"/>
    <property type="match status" value="1"/>
</dbReference>
<dbReference type="InterPro" id="IPR010372">
    <property type="entry name" value="DNA_pol3_delta_N"/>
</dbReference>
<proteinExistence type="predicted"/>
<dbReference type="GO" id="GO:0003887">
    <property type="term" value="F:DNA-directed DNA polymerase activity"/>
    <property type="evidence" value="ECO:0007669"/>
    <property type="project" value="UniProtKB-KW"/>
</dbReference>
<dbReference type="GO" id="GO:0006261">
    <property type="term" value="P:DNA-templated DNA replication"/>
    <property type="evidence" value="ECO:0007669"/>
    <property type="project" value="TreeGrafter"/>
</dbReference>
<gene>
    <name evidence="6" type="ORF">XE03_0414</name>
</gene>
<protein>
    <recommendedName>
        <fullName evidence="5">DNA polymerase III delta N-terminal domain-containing protein</fullName>
    </recommendedName>
</protein>
<evidence type="ECO:0000259" key="5">
    <source>
        <dbReference type="Pfam" id="PF06144"/>
    </source>
</evidence>
<feature type="domain" description="DNA polymerase III delta N-terminal" evidence="5">
    <location>
        <begin position="26"/>
        <end position="115"/>
    </location>
</feature>
<keyword evidence="2" id="KW-0548">Nucleotidyltransferase</keyword>
<dbReference type="Proteomes" id="UP000053467">
    <property type="component" value="Unassembled WGS sequence"/>
</dbReference>
<keyword evidence="4" id="KW-0239">DNA-directed DNA polymerase</keyword>
<dbReference type="Pfam" id="PF06144">
    <property type="entry name" value="DNA_pol3_delta"/>
    <property type="match status" value="1"/>
</dbReference>
<dbReference type="EMBL" id="LGGX01000002">
    <property type="protein sequence ID" value="KUK87895.1"/>
    <property type="molecule type" value="Genomic_DNA"/>
</dbReference>
<keyword evidence="3" id="KW-0235">DNA replication</keyword>
<dbReference type="InterPro" id="IPR027417">
    <property type="entry name" value="P-loop_NTPase"/>
</dbReference>
<dbReference type="SUPFAM" id="SSF52540">
    <property type="entry name" value="P-loop containing nucleoside triphosphate hydrolases"/>
    <property type="match status" value="1"/>
</dbReference>
<keyword evidence="1" id="KW-0808">Transferase</keyword>
<dbReference type="PANTHER" id="PTHR34388">
    <property type="entry name" value="DNA POLYMERASE III SUBUNIT DELTA"/>
    <property type="match status" value="1"/>
</dbReference>
<reference evidence="7" key="1">
    <citation type="journal article" date="2015" name="MBio">
        <title>Genome-Resolved Metagenomic Analysis Reveals Roles for Candidate Phyla and Other Microbial Community Members in Biogeochemical Transformations in Oil Reservoirs.</title>
        <authorList>
            <person name="Hu P."/>
            <person name="Tom L."/>
            <person name="Singh A."/>
            <person name="Thomas B.C."/>
            <person name="Baker B.J."/>
            <person name="Piceno Y.M."/>
            <person name="Andersen G.L."/>
            <person name="Banfield J.F."/>
        </authorList>
    </citation>
    <scope>NUCLEOTIDE SEQUENCE [LARGE SCALE GENOMIC DNA]</scope>
</reference>
<evidence type="ECO:0000256" key="4">
    <source>
        <dbReference type="ARBA" id="ARBA00022932"/>
    </source>
</evidence>
<evidence type="ECO:0000256" key="3">
    <source>
        <dbReference type="ARBA" id="ARBA00022705"/>
    </source>
</evidence>
<accession>A0A124G0L6</accession>
<evidence type="ECO:0000256" key="1">
    <source>
        <dbReference type="ARBA" id="ARBA00022679"/>
    </source>
</evidence>
<sequence length="314" mass="37506">METKDLLTLSENKNFFVISGNYYEDIKVILQKLKEKYITPGAEDFDYFEFYIQDSEEEDFYNKILTPPLMSSKKIFVLKDGLKISKKFAEQINELTKNLDRDVLFLILCIDEEELSPYELKRNSEKKFNGATHLYFESDPRFQKSINLKRIVRFAKEREIDIDDIIAQKLLDFTDGNIYSVFNIINSAYMNGDMITLDYVENLHEKVEFYDSYIFDFLNSLSDKKLKNTILSYRKCLEWKLLTNDGLVMMLLKQFSEAKKNDKSRFKNWNEKVLKQSFEMVYNLLRDLRRFNQRYGTILVEETLIKIIKGEEWI</sequence>
<dbReference type="InterPro" id="IPR005790">
    <property type="entry name" value="DNA_polIII_delta"/>
</dbReference>
<dbReference type="AlphaFoldDB" id="A0A124G0L6"/>
<evidence type="ECO:0000256" key="2">
    <source>
        <dbReference type="ARBA" id="ARBA00022695"/>
    </source>
</evidence>
<name>A0A124G0L6_UNCT6</name>
<dbReference type="Gene3D" id="3.40.50.300">
    <property type="entry name" value="P-loop containing nucleotide triphosphate hydrolases"/>
    <property type="match status" value="1"/>
</dbReference>
<evidence type="ECO:0000313" key="6">
    <source>
        <dbReference type="EMBL" id="KUK87895.1"/>
    </source>
</evidence>
<comment type="caution">
    <text evidence="6">The sequence shown here is derived from an EMBL/GenBank/DDBJ whole genome shotgun (WGS) entry which is preliminary data.</text>
</comment>
<evidence type="ECO:0000313" key="7">
    <source>
        <dbReference type="Proteomes" id="UP000053467"/>
    </source>
</evidence>